<keyword evidence="4 5" id="KW-0694">RNA-binding</keyword>
<dbReference type="InterPro" id="IPR023267">
    <property type="entry name" value="RCMT"/>
</dbReference>
<keyword evidence="3 5" id="KW-0949">S-adenosyl-L-methionine</keyword>
<keyword evidence="1 5" id="KW-0489">Methyltransferase</keyword>
<reference evidence="7" key="2">
    <citation type="submission" date="2020-05" db="UniProtKB">
        <authorList>
            <consortium name="EnsemblMetazoa"/>
        </authorList>
    </citation>
    <scope>IDENTIFICATION</scope>
    <source>
        <strain evidence="7">IAEA</strain>
    </source>
</reference>
<feature type="active site" description="Nucleophile" evidence="5">
    <location>
        <position position="364"/>
    </location>
</feature>
<dbReference type="InterPro" id="IPR049561">
    <property type="entry name" value="NSUN5_7_fdxn-like"/>
</dbReference>
<feature type="binding site" evidence="5">
    <location>
        <position position="266"/>
    </location>
    <ligand>
        <name>S-adenosyl-L-methionine</name>
        <dbReference type="ChEBI" id="CHEBI:59789"/>
    </ligand>
</feature>
<dbReference type="VEuPathDB" id="VectorBase:GBRI036989"/>
<feature type="binding site" evidence="5">
    <location>
        <position position="293"/>
    </location>
    <ligand>
        <name>S-adenosyl-L-methionine</name>
        <dbReference type="ChEBI" id="CHEBI:59789"/>
    </ligand>
</feature>
<keyword evidence="8" id="KW-1185">Reference proteome</keyword>
<dbReference type="InterPro" id="IPR029063">
    <property type="entry name" value="SAM-dependent_MTases_sf"/>
</dbReference>
<dbReference type="Pfam" id="PF01189">
    <property type="entry name" value="Methyltr_RsmB-F"/>
    <property type="match status" value="1"/>
</dbReference>
<dbReference type="AlphaFoldDB" id="A0A1A9WY74"/>
<dbReference type="SUPFAM" id="SSF53335">
    <property type="entry name" value="S-adenosyl-L-methionine-dependent methyltransferases"/>
    <property type="match status" value="1"/>
</dbReference>
<evidence type="ECO:0000256" key="2">
    <source>
        <dbReference type="ARBA" id="ARBA00022679"/>
    </source>
</evidence>
<dbReference type="InterPro" id="IPR001678">
    <property type="entry name" value="MeTrfase_RsmB-F_NOP2_dom"/>
</dbReference>
<dbReference type="Proteomes" id="UP000091820">
    <property type="component" value="Unassembled WGS sequence"/>
</dbReference>
<evidence type="ECO:0000256" key="1">
    <source>
        <dbReference type="ARBA" id="ARBA00022603"/>
    </source>
</evidence>
<reference evidence="8" key="1">
    <citation type="submission" date="2014-03" db="EMBL/GenBank/DDBJ databases">
        <authorList>
            <person name="Aksoy S."/>
            <person name="Warren W."/>
            <person name="Wilson R.K."/>
        </authorList>
    </citation>
    <scope>NUCLEOTIDE SEQUENCE [LARGE SCALE GENOMIC DNA]</scope>
    <source>
        <strain evidence="8">IAEA</strain>
    </source>
</reference>
<keyword evidence="2 5" id="KW-0808">Transferase</keyword>
<feature type="binding site" evidence="5">
    <location>
        <position position="311"/>
    </location>
    <ligand>
        <name>S-adenosyl-L-methionine</name>
        <dbReference type="ChEBI" id="CHEBI:59789"/>
    </ligand>
</feature>
<proteinExistence type="inferred from homology"/>
<evidence type="ECO:0000256" key="3">
    <source>
        <dbReference type="ARBA" id="ARBA00022691"/>
    </source>
</evidence>
<dbReference type="GO" id="GO:0003723">
    <property type="term" value="F:RNA binding"/>
    <property type="evidence" value="ECO:0007669"/>
    <property type="project" value="UniProtKB-UniRule"/>
</dbReference>
<dbReference type="GO" id="GO:0005730">
    <property type="term" value="C:nucleolus"/>
    <property type="evidence" value="ECO:0007669"/>
    <property type="project" value="TreeGrafter"/>
</dbReference>
<dbReference type="EnsemblMetazoa" id="GBRI036989-RA">
    <property type="protein sequence ID" value="GBRI036989-PA"/>
    <property type="gene ID" value="GBRI036989"/>
</dbReference>
<dbReference type="PANTHER" id="PTHR22807">
    <property type="entry name" value="NOP2 YEAST -RELATED NOL1/NOP2/FMU SUN DOMAIN-CONTAINING"/>
    <property type="match status" value="1"/>
</dbReference>
<feature type="domain" description="SAM-dependent MTase RsmB/NOP-type" evidence="6">
    <location>
        <begin position="126"/>
        <end position="433"/>
    </location>
</feature>
<dbReference type="Gene3D" id="3.40.50.150">
    <property type="entry name" value="Vaccinia Virus protein VP39"/>
    <property type="match status" value="1"/>
</dbReference>
<dbReference type="GO" id="GO:0070475">
    <property type="term" value="P:rRNA base methylation"/>
    <property type="evidence" value="ECO:0007669"/>
    <property type="project" value="TreeGrafter"/>
</dbReference>
<evidence type="ECO:0000256" key="4">
    <source>
        <dbReference type="ARBA" id="ARBA00022884"/>
    </source>
</evidence>
<dbReference type="Pfam" id="PF21148">
    <property type="entry name" value="NSUN5_fdxn-like"/>
    <property type="match status" value="1"/>
</dbReference>
<dbReference type="InterPro" id="IPR049560">
    <property type="entry name" value="MeTrfase_RsmB-F_NOP2_cat"/>
</dbReference>
<dbReference type="STRING" id="37001.A0A1A9WY74"/>
<accession>A0A1A9WY74</accession>
<comment type="caution">
    <text evidence="5">Lacks conserved residue(s) required for the propagation of feature annotation.</text>
</comment>
<evidence type="ECO:0000256" key="5">
    <source>
        <dbReference type="PROSITE-ProRule" id="PRU01023"/>
    </source>
</evidence>
<comment type="similarity">
    <text evidence="5">Belongs to the class I-like SAM-binding methyltransferase superfamily. RsmB/NOP family.</text>
</comment>
<evidence type="ECO:0000313" key="8">
    <source>
        <dbReference type="Proteomes" id="UP000091820"/>
    </source>
</evidence>
<organism evidence="7 8">
    <name type="scientific">Glossina brevipalpis</name>
    <dbReference type="NCBI Taxonomy" id="37001"/>
    <lineage>
        <taxon>Eukaryota</taxon>
        <taxon>Metazoa</taxon>
        <taxon>Ecdysozoa</taxon>
        <taxon>Arthropoda</taxon>
        <taxon>Hexapoda</taxon>
        <taxon>Insecta</taxon>
        <taxon>Pterygota</taxon>
        <taxon>Neoptera</taxon>
        <taxon>Endopterygota</taxon>
        <taxon>Diptera</taxon>
        <taxon>Brachycera</taxon>
        <taxon>Muscomorpha</taxon>
        <taxon>Hippoboscoidea</taxon>
        <taxon>Glossinidae</taxon>
        <taxon>Glossina</taxon>
    </lineage>
</organism>
<dbReference type="PRINTS" id="PR02008">
    <property type="entry name" value="RCMTFAMILY"/>
</dbReference>
<evidence type="ECO:0000313" key="7">
    <source>
        <dbReference type="EnsemblMetazoa" id="GBRI036989-PA"/>
    </source>
</evidence>
<dbReference type="GO" id="GO:0008173">
    <property type="term" value="F:RNA methyltransferase activity"/>
    <property type="evidence" value="ECO:0007669"/>
    <property type="project" value="InterPro"/>
</dbReference>
<dbReference type="PANTHER" id="PTHR22807:SF4">
    <property type="entry name" value="28S RRNA (CYTOSINE-C(5))-METHYLTRANSFERASE"/>
    <property type="match status" value="1"/>
</dbReference>
<dbReference type="PROSITE" id="PS51686">
    <property type="entry name" value="SAM_MT_RSMB_NOP"/>
    <property type="match status" value="1"/>
</dbReference>
<name>A0A1A9WY74_9MUSC</name>
<sequence length="440" mass="50639">MSGFRHSIKVPSKYKKVAAILKTALESKKSLKSLVYEQKKHVKLRDIQAVLTHYTSNQEAIDAAIEKSKILEENPRLSRELCIALVTELIYHCKELKGDSKPVQTVRAYRKRLLEALGDDMPSAETLAKQKDSKPRYVRVNTNLINIEDAHAMLVTEEWRKKECPPFENYENFLKEVQKLQEDEYMVDMHLNDLFIFHGKQKHYWATHQYIEDKKFMLQDKATCLVAEILNPSVGCVLLDMCAAPGMKTIHLSNFMKNKGVIYAIEKNPERYRLLCSMIRKAGCKIVKPIEADALTVTAEDCPDVEYILVDPPCSGSGMQNRMSLKPEVENPDRLTKLGGLQIKLLNHAMSNFPYVKRIIYSTCSLYKEENEQVVKKCLYLNPNFKLLSAKKALRNKWHNLGDRSYDFGKKCLYSRPETDLSIGMFIAIFEKCRNNTENA</sequence>
<evidence type="ECO:0000259" key="6">
    <source>
        <dbReference type="PROSITE" id="PS51686"/>
    </source>
</evidence>
<dbReference type="Gene3D" id="3.30.70.1170">
    <property type="entry name" value="Sun protein, domain 3"/>
    <property type="match status" value="1"/>
</dbReference>
<protein>
    <recommendedName>
        <fullName evidence="6">SAM-dependent MTase RsmB/NOP-type domain-containing protein</fullName>
    </recommendedName>
</protein>